<dbReference type="InterPro" id="IPR029044">
    <property type="entry name" value="Nucleotide-diphossugar_trans"/>
</dbReference>
<dbReference type="PANTHER" id="PTHR22916">
    <property type="entry name" value="GLYCOSYLTRANSFERASE"/>
    <property type="match status" value="1"/>
</dbReference>
<dbReference type="Pfam" id="PF00535">
    <property type="entry name" value="Glycos_transf_2"/>
    <property type="match status" value="1"/>
</dbReference>
<comment type="caution">
    <text evidence="4">The sequence shown here is derived from an EMBL/GenBank/DDBJ whole genome shotgun (WGS) entry which is preliminary data.</text>
</comment>
<dbReference type="CDD" id="cd00761">
    <property type="entry name" value="Glyco_tranf_GTA_type"/>
    <property type="match status" value="1"/>
</dbReference>
<dbReference type="AlphaFoldDB" id="A0A921H846"/>
<keyword evidence="2 4" id="KW-0808">Transferase</keyword>
<protein>
    <submittedName>
        <fullName evidence="4">Glycosyltransferase</fullName>
        <ecNumber evidence="4">2.4.-.-</ecNumber>
    </submittedName>
</protein>
<dbReference type="Gene3D" id="3.90.550.10">
    <property type="entry name" value="Spore Coat Polysaccharide Biosynthesis Protein SpsA, Chain A"/>
    <property type="match status" value="1"/>
</dbReference>
<accession>A0A921H846</accession>
<dbReference type="PANTHER" id="PTHR22916:SF51">
    <property type="entry name" value="GLYCOSYLTRANSFERASE EPSH-RELATED"/>
    <property type="match status" value="1"/>
</dbReference>
<proteinExistence type="predicted"/>
<reference evidence="4" key="2">
    <citation type="submission" date="2021-09" db="EMBL/GenBank/DDBJ databases">
        <authorList>
            <person name="Gilroy R."/>
        </authorList>
    </citation>
    <scope>NUCLEOTIDE SEQUENCE</scope>
    <source>
        <strain evidence="4">6966</strain>
    </source>
</reference>
<sequence length="332" mass="38471">MDLNNKILSIIVPVYNVEQYISACLDSLYRQGVDEGLYEVVVVNDGTPDRSMNIVNQYASEHTNIKIIQQENGGVSVARNNGIKHAAGKYITFLDADDEIYPGILENVFEFLEINVPDVLVMHSIKHYIRDVVQECYRWDHLFSSGEYGTGLEIFSKGYTRSSVCGGVYLRDFIVQNQIRFPAGIKNGEDAIFYCLCDLCSAKTQFFDMNFYMVKERVNSASTTFSKRRLEETTASLDYIKKLLLDERFQGDTGQKRLYHRLYGFLSMLIYNTVCTRNVDYNFLSEELQMGKYLPIRYLPSWKVRILNAFPYCFYLSSVVKYQILAKWFRVL</sequence>
<keyword evidence="1 4" id="KW-0328">Glycosyltransferase</keyword>
<evidence type="ECO:0000313" key="5">
    <source>
        <dbReference type="Proteomes" id="UP000742098"/>
    </source>
</evidence>
<dbReference type="EC" id="2.4.-.-" evidence="4"/>
<evidence type="ECO:0000256" key="2">
    <source>
        <dbReference type="ARBA" id="ARBA00022679"/>
    </source>
</evidence>
<evidence type="ECO:0000256" key="1">
    <source>
        <dbReference type="ARBA" id="ARBA00022676"/>
    </source>
</evidence>
<reference evidence="4" key="1">
    <citation type="journal article" date="2021" name="PeerJ">
        <title>Extensive microbial diversity within the chicken gut microbiome revealed by metagenomics and culture.</title>
        <authorList>
            <person name="Gilroy R."/>
            <person name="Ravi A."/>
            <person name="Getino M."/>
            <person name="Pursley I."/>
            <person name="Horton D.L."/>
            <person name="Alikhan N.F."/>
            <person name="Baker D."/>
            <person name="Gharbi K."/>
            <person name="Hall N."/>
            <person name="Watson M."/>
            <person name="Adriaenssens E.M."/>
            <person name="Foster-Nyarko E."/>
            <person name="Jarju S."/>
            <person name="Secka A."/>
            <person name="Antonio M."/>
            <person name="Oren A."/>
            <person name="Chaudhuri R.R."/>
            <person name="La Ragione R."/>
            <person name="Hildebrand F."/>
            <person name="Pallen M.J."/>
        </authorList>
    </citation>
    <scope>NUCLEOTIDE SEQUENCE</scope>
    <source>
        <strain evidence="4">6966</strain>
    </source>
</reference>
<dbReference type="Proteomes" id="UP000742098">
    <property type="component" value="Unassembled WGS sequence"/>
</dbReference>
<evidence type="ECO:0000313" key="4">
    <source>
        <dbReference type="EMBL" id="HJF71530.1"/>
    </source>
</evidence>
<organism evidence="4 5">
    <name type="scientific">Butyricimonas virosa</name>
    <dbReference type="NCBI Taxonomy" id="544645"/>
    <lineage>
        <taxon>Bacteria</taxon>
        <taxon>Pseudomonadati</taxon>
        <taxon>Bacteroidota</taxon>
        <taxon>Bacteroidia</taxon>
        <taxon>Bacteroidales</taxon>
        <taxon>Odoribacteraceae</taxon>
        <taxon>Butyricimonas</taxon>
    </lineage>
</organism>
<evidence type="ECO:0000259" key="3">
    <source>
        <dbReference type="Pfam" id="PF00535"/>
    </source>
</evidence>
<dbReference type="GO" id="GO:0016758">
    <property type="term" value="F:hexosyltransferase activity"/>
    <property type="evidence" value="ECO:0007669"/>
    <property type="project" value="UniProtKB-ARBA"/>
</dbReference>
<gene>
    <name evidence="4" type="ORF">K8V05_12320</name>
</gene>
<dbReference type="SUPFAM" id="SSF53448">
    <property type="entry name" value="Nucleotide-diphospho-sugar transferases"/>
    <property type="match status" value="1"/>
</dbReference>
<dbReference type="EMBL" id="DYVS01000228">
    <property type="protein sequence ID" value="HJF71530.1"/>
    <property type="molecule type" value="Genomic_DNA"/>
</dbReference>
<dbReference type="InterPro" id="IPR001173">
    <property type="entry name" value="Glyco_trans_2-like"/>
</dbReference>
<feature type="domain" description="Glycosyltransferase 2-like" evidence="3">
    <location>
        <begin position="9"/>
        <end position="129"/>
    </location>
</feature>
<name>A0A921H846_9BACT</name>